<evidence type="ECO:0000256" key="9">
    <source>
        <dbReference type="ARBA" id="ARBA00030162"/>
    </source>
</evidence>
<dbReference type="InterPro" id="IPR020084">
    <property type="entry name" value="NUDIX_hydrolase_CS"/>
</dbReference>
<feature type="binding site" evidence="13">
    <location>
        <position position="259"/>
    </location>
    <ligand>
        <name>Mg(2+)</name>
        <dbReference type="ChEBI" id="CHEBI:18420"/>
        <label>1</label>
    </ligand>
</feature>
<dbReference type="EC" id="3.6.1.13" evidence="3"/>
<feature type="binding site" evidence="13">
    <location>
        <position position="243"/>
    </location>
    <ligand>
        <name>Mg(2+)</name>
        <dbReference type="ChEBI" id="CHEBI:18420"/>
        <label>1</label>
    </ligand>
</feature>
<dbReference type="GO" id="GO:0046872">
    <property type="term" value="F:metal ion binding"/>
    <property type="evidence" value="ECO:0007669"/>
    <property type="project" value="UniProtKB-KW"/>
</dbReference>
<keyword evidence="6" id="KW-0378">Hydrolase</keyword>
<name>A0A1G5H361_9RHOB</name>
<feature type="domain" description="Nudix hydrolase" evidence="15">
    <location>
        <begin position="201"/>
        <end position="341"/>
    </location>
</feature>
<evidence type="ECO:0000256" key="8">
    <source>
        <dbReference type="ARBA" id="ARBA00025164"/>
    </source>
</evidence>
<dbReference type="RefSeq" id="WP_245686618.1">
    <property type="nucleotide sequence ID" value="NZ_FMVT01000006.1"/>
</dbReference>
<dbReference type="PROSITE" id="PS00893">
    <property type="entry name" value="NUDIX_BOX"/>
    <property type="match status" value="1"/>
</dbReference>
<evidence type="ECO:0000256" key="11">
    <source>
        <dbReference type="ARBA" id="ARBA00033056"/>
    </source>
</evidence>
<evidence type="ECO:0000256" key="7">
    <source>
        <dbReference type="ARBA" id="ARBA00022842"/>
    </source>
</evidence>
<dbReference type="Proteomes" id="UP000199502">
    <property type="component" value="Unassembled WGS sequence"/>
</dbReference>
<dbReference type="GO" id="GO:0047631">
    <property type="term" value="F:ADP-ribose diphosphatase activity"/>
    <property type="evidence" value="ECO:0007669"/>
    <property type="project" value="UniProtKB-EC"/>
</dbReference>
<dbReference type="GO" id="GO:0019693">
    <property type="term" value="P:ribose phosphate metabolic process"/>
    <property type="evidence" value="ECO:0007669"/>
    <property type="project" value="TreeGrafter"/>
</dbReference>
<dbReference type="Pfam" id="PF00293">
    <property type="entry name" value="NUDIX"/>
    <property type="match status" value="1"/>
</dbReference>
<evidence type="ECO:0000313" key="16">
    <source>
        <dbReference type="EMBL" id="SCY57348.1"/>
    </source>
</evidence>
<comment type="cofactor">
    <cofactor evidence="1 13">
        <name>Mg(2+)</name>
        <dbReference type="ChEBI" id="CHEBI:18420"/>
    </cofactor>
</comment>
<evidence type="ECO:0000256" key="6">
    <source>
        <dbReference type="ARBA" id="ARBA00022801"/>
    </source>
</evidence>
<dbReference type="InterPro" id="IPR000086">
    <property type="entry name" value="NUDIX_hydrolase_dom"/>
</dbReference>
<organism evidence="16 17">
    <name type="scientific">Paracoccus tibetensis</name>
    <dbReference type="NCBI Taxonomy" id="336292"/>
    <lineage>
        <taxon>Bacteria</taxon>
        <taxon>Pseudomonadati</taxon>
        <taxon>Pseudomonadota</taxon>
        <taxon>Alphaproteobacteria</taxon>
        <taxon>Rhodobacterales</taxon>
        <taxon>Paracoccaceae</taxon>
        <taxon>Paracoccus</taxon>
    </lineage>
</organism>
<dbReference type="InterPro" id="IPR015797">
    <property type="entry name" value="NUDIX_hydrolase-like_dom_sf"/>
</dbReference>
<dbReference type="GO" id="GO:0019144">
    <property type="term" value="F:ADP-sugar diphosphatase activity"/>
    <property type="evidence" value="ECO:0007669"/>
    <property type="project" value="TreeGrafter"/>
</dbReference>
<evidence type="ECO:0000313" key="17">
    <source>
        <dbReference type="Proteomes" id="UP000199502"/>
    </source>
</evidence>
<evidence type="ECO:0000256" key="5">
    <source>
        <dbReference type="ARBA" id="ARBA00022723"/>
    </source>
</evidence>
<evidence type="ECO:0000256" key="1">
    <source>
        <dbReference type="ARBA" id="ARBA00001946"/>
    </source>
</evidence>
<evidence type="ECO:0000256" key="12">
    <source>
        <dbReference type="ARBA" id="ARBA00049546"/>
    </source>
</evidence>
<dbReference type="STRING" id="336292.SAMN05660710_01920"/>
<comment type="similarity">
    <text evidence="2">Belongs to the Nudix hydrolase family. NudF subfamily.</text>
</comment>
<sequence length="358" mass="38123">MSLLLVGLLARPEMLAALDLQGVPATLKGRLQGGARAGIDAGGWPRLADGPEALPAVQVGANAALARYAEVMGVPEREVNGRRVLGASAGPRAEGAGAPLPQQARLAAEIARQILKAPAGLPAAELAGRLPMIGTWAASRLRAAAGAASGGEIVRRRAADEVELHDDAEPFTGYFALRRPILRHSRHDGGCSPRLSREVFMMGDAVVVLPWDPRRDRVLLIEQFRAAPLLRADPQPWMLEAVAGRVDAGETPEEAANREAREEADLALSRLIPVLGTYPSPGAVGEFHYHYVGIADLPDGTGGIHGLAEEAEDIRGHLLPRHRLEEMVLAGQIPNGPLAMIVLWLRAEAEQLRKALEP</sequence>
<evidence type="ECO:0000256" key="13">
    <source>
        <dbReference type="PIRSR" id="PIRSR604385-2"/>
    </source>
</evidence>
<dbReference type="PANTHER" id="PTHR11839">
    <property type="entry name" value="UDP/ADP-SUGAR PYROPHOSPHATASE"/>
    <property type="match status" value="1"/>
</dbReference>
<evidence type="ECO:0000256" key="2">
    <source>
        <dbReference type="ARBA" id="ARBA00007482"/>
    </source>
</evidence>
<dbReference type="PROSITE" id="PS51462">
    <property type="entry name" value="NUDIX"/>
    <property type="match status" value="1"/>
</dbReference>
<proteinExistence type="inferred from homology"/>
<evidence type="ECO:0000259" key="15">
    <source>
        <dbReference type="PROSITE" id="PS51462"/>
    </source>
</evidence>
<dbReference type="NCBIfam" id="TIGR00052">
    <property type="entry name" value="nudix-type nucleoside diphosphatase, YffH/AdpP family"/>
    <property type="match status" value="1"/>
</dbReference>
<reference evidence="16 17" key="1">
    <citation type="submission" date="2016-10" db="EMBL/GenBank/DDBJ databases">
        <authorList>
            <person name="de Groot N.N."/>
        </authorList>
    </citation>
    <scope>NUCLEOTIDE SEQUENCE [LARGE SCALE GENOMIC DNA]</scope>
    <source>
        <strain evidence="16 17">CGMCC 1.8925</strain>
    </source>
</reference>
<dbReference type="EMBL" id="FMVT01000006">
    <property type="protein sequence ID" value="SCY57348.1"/>
    <property type="molecule type" value="Genomic_DNA"/>
</dbReference>
<dbReference type="GO" id="GO:0005829">
    <property type="term" value="C:cytosol"/>
    <property type="evidence" value="ECO:0007669"/>
    <property type="project" value="TreeGrafter"/>
</dbReference>
<comment type="catalytic activity">
    <reaction evidence="12">
        <text>ADP-D-ribose + H2O = D-ribose 5-phosphate + AMP + 2 H(+)</text>
        <dbReference type="Rhea" id="RHEA:10412"/>
        <dbReference type="ChEBI" id="CHEBI:15377"/>
        <dbReference type="ChEBI" id="CHEBI:15378"/>
        <dbReference type="ChEBI" id="CHEBI:57967"/>
        <dbReference type="ChEBI" id="CHEBI:78346"/>
        <dbReference type="ChEBI" id="CHEBI:456215"/>
        <dbReference type="EC" id="3.6.1.13"/>
    </reaction>
</comment>
<evidence type="ECO:0000256" key="10">
    <source>
        <dbReference type="ARBA" id="ARBA00030308"/>
    </source>
</evidence>
<dbReference type="PANTHER" id="PTHR11839:SF5">
    <property type="entry name" value="ADP-RIBOSE PYROPHOSPHATASE"/>
    <property type="match status" value="1"/>
</dbReference>
<feature type="binding site" evidence="13">
    <location>
        <position position="263"/>
    </location>
    <ligand>
        <name>Mg(2+)</name>
        <dbReference type="ChEBI" id="CHEBI:18420"/>
        <label>1</label>
    </ligand>
</feature>
<dbReference type="GO" id="GO:0006753">
    <property type="term" value="P:nucleoside phosphate metabolic process"/>
    <property type="evidence" value="ECO:0007669"/>
    <property type="project" value="TreeGrafter"/>
</dbReference>
<keyword evidence="17" id="KW-1185">Reference proteome</keyword>
<feature type="short sequence motif" description="Nudix box" evidence="14">
    <location>
        <begin position="244"/>
        <end position="266"/>
    </location>
</feature>
<dbReference type="SUPFAM" id="SSF55811">
    <property type="entry name" value="Nudix"/>
    <property type="match status" value="1"/>
</dbReference>
<dbReference type="AlphaFoldDB" id="A0A1G5H361"/>
<keyword evidence="7 13" id="KW-0460">Magnesium</keyword>
<keyword evidence="5 13" id="KW-0479">Metal-binding</keyword>
<gene>
    <name evidence="16" type="ORF">SAMN05660710_01920</name>
</gene>
<dbReference type="CDD" id="cd24155">
    <property type="entry name" value="NUDIX_ADPRase"/>
    <property type="match status" value="1"/>
</dbReference>
<dbReference type="Gene3D" id="3.90.79.10">
    <property type="entry name" value="Nucleoside Triphosphate Pyrophosphohydrolase"/>
    <property type="match status" value="1"/>
</dbReference>
<dbReference type="InterPro" id="IPR004385">
    <property type="entry name" value="NDP_pyrophosphatase"/>
</dbReference>
<feature type="binding site" evidence="13">
    <location>
        <position position="312"/>
    </location>
    <ligand>
        <name>Mg(2+)</name>
        <dbReference type="ChEBI" id="CHEBI:18420"/>
        <label>1</label>
    </ligand>
</feature>
<protein>
    <recommendedName>
        <fullName evidence="4">ADP-ribose pyrophosphatase</fullName>
        <ecNumber evidence="3">3.6.1.13</ecNumber>
    </recommendedName>
    <alternativeName>
        <fullName evidence="9">ADP-ribose diphosphatase</fullName>
    </alternativeName>
    <alternativeName>
        <fullName evidence="11">ADP-ribose phosphohydrolase</fullName>
    </alternativeName>
    <alternativeName>
        <fullName evidence="10">Adenosine diphosphoribose pyrophosphatase</fullName>
    </alternativeName>
</protein>
<accession>A0A1G5H361</accession>
<evidence type="ECO:0000256" key="4">
    <source>
        <dbReference type="ARBA" id="ARBA00013297"/>
    </source>
</evidence>
<evidence type="ECO:0000256" key="14">
    <source>
        <dbReference type="PIRSR" id="PIRSR604385-3"/>
    </source>
</evidence>
<evidence type="ECO:0000256" key="3">
    <source>
        <dbReference type="ARBA" id="ARBA00012453"/>
    </source>
</evidence>
<comment type="function">
    <text evidence="8">Acts on ADP-mannose and ADP-glucose as well as ADP-ribose. Prevents glycogen biosynthesis. The reaction catalyzed by this enzyme is a limiting step of the gluconeogenic process.</text>
</comment>